<comment type="caution">
    <text evidence="1">The sequence shown here is derived from an EMBL/GenBank/DDBJ whole genome shotgun (WGS) entry which is preliminary data.</text>
</comment>
<dbReference type="Proteomes" id="UP000784294">
    <property type="component" value="Unassembled WGS sequence"/>
</dbReference>
<protein>
    <submittedName>
        <fullName evidence="1">Uncharacterized protein</fullName>
    </submittedName>
</protein>
<keyword evidence="2" id="KW-1185">Reference proteome</keyword>
<dbReference type="EMBL" id="CAAALY010255081">
    <property type="protein sequence ID" value="VEL37474.1"/>
    <property type="molecule type" value="Genomic_DNA"/>
</dbReference>
<evidence type="ECO:0000313" key="2">
    <source>
        <dbReference type="Proteomes" id="UP000784294"/>
    </source>
</evidence>
<dbReference type="AlphaFoldDB" id="A0A448XIH8"/>
<gene>
    <name evidence="1" type="ORF">PXEA_LOCUS30914</name>
</gene>
<evidence type="ECO:0000313" key="1">
    <source>
        <dbReference type="EMBL" id="VEL37474.1"/>
    </source>
</evidence>
<accession>A0A448XIH8</accession>
<name>A0A448XIH8_9PLAT</name>
<sequence>MSVKASQNQFCVQSHTRVEACFFGRPPPDSNRITERKRLLAAHGTPGPMAQSSWLAGLTYRQPCRSPG</sequence>
<reference evidence="1" key="1">
    <citation type="submission" date="2018-11" db="EMBL/GenBank/DDBJ databases">
        <authorList>
            <consortium name="Pathogen Informatics"/>
        </authorList>
    </citation>
    <scope>NUCLEOTIDE SEQUENCE</scope>
</reference>
<proteinExistence type="predicted"/>
<organism evidence="1 2">
    <name type="scientific">Protopolystoma xenopodis</name>
    <dbReference type="NCBI Taxonomy" id="117903"/>
    <lineage>
        <taxon>Eukaryota</taxon>
        <taxon>Metazoa</taxon>
        <taxon>Spiralia</taxon>
        <taxon>Lophotrochozoa</taxon>
        <taxon>Platyhelminthes</taxon>
        <taxon>Monogenea</taxon>
        <taxon>Polyopisthocotylea</taxon>
        <taxon>Polystomatidea</taxon>
        <taxon>Polystomatidae</taxon>
        <taxon>Protopolystoma</taxon>
    </lineage>
</organism>